<name>A0A834G8H8_RHOSS</name>
<gene>
    <name evidence="1" type="ORF">RHSIM_Rhsim11G0021300</name>
</gene>
<dbReference type="Proteomes" id="UP000626092">
    <property type="component" value="Unassembled WGS sequence"/>
</dbReference>
<keyword evidence="2" id="KW-1185">Reference proteome</keyword>
<protein>
    <submittedName>
        <fullName evidence="1">Uncharacterized protein</fullName>
    </submittedName>
</protein>
<accession>A0A834G8H8</accession>
<organism evidence="1 2">
    <name type="scientific">Rhododendron simsii</name>
    <name type="common">Sims's rhododendron</name>
    <dbReference type="NCBI Taxonomy" id="118357"/>
    <lineage>
        <taxon>Eukaryota</taxon>
        <taxon>Viridiplantae</taxon>
        <taxon>Streptophyta</taxon>
        <taxon>Embryophyta</taxon>
        <taxon>Tracheophyta</taxon>
        <taxon>Spermatophyta</taxon>
        <taxon>Magnoliopsida</taxon>
        <taxon>eudicotyledons</taxon>
        <taxon>Gunneridae</taxon>
        <taxon>Pentapetalae</taxon>
        <taxon>asterids</taxon>
        <taxon>Ericales</taxon>
        <taxon>Ericaceae</taxon>
        <taxon>Ericoideae</taxon>
        <taxon>Rhodoreae</taxon>
        <taxon>Rhododendron</taxon>
    </lineage>
</organism>
<sequence>MATPGASSSSSVAAAEKSAFVLMFQLIEDKAVVKSMGRLSRADVLTSDPTGKTMWECLDSMPNYLSYLNAHIVPLSDKVYCLGGLTELNHDHDHDGKKRRLQEQSPWAMVYDSRLEA</sequence>
<dbReference type="AlphaFoldDB" id="A0A834G8H8"/>
<proteinExistence type="predicted"/>
<evidence type="ECO:0000313" key="1">
    <source>
        <dbReference type="EMBL" id="KAF7127982.1"/>
    </source>
</evidence>
<evidence type="ECO:0000313" key="2">
    <source>
        <dbReference type="Proteomes" id="UP000626092"/>
    </source>
</evidence>
<dbReference type="EMBL" id="WJXA01000011">
    <property type="protein sequence ID" value="KAF7127982.1"/>
    <property type="molecule type" value="Genomic_DNA"/>
</dbReference>
<comment type="caution">
    <text evidence="1">The sequence shown here is derived from an EMBL/GenBank/DDBJ whole genome shotgun (WGS) entry which is preliminary data.</text>
</comment>
<reference evidence="1" key="1">
    <citation type="submission" date="2019-11" db="EMBL/GenBank/DDBJ databases">
        <authorList>
            <person name="Liu Y."/>
            <person name="Hou J."/>
            <person name="Li T.-Q."/>
            <person name="Guan C.-H."/>
            <person name="Wu X."/>
            <person name="Wu H.-Z."/>
            <person name="Ling F."/>
            <person name="Zhang R."/>
            <person name="Shi X.-G."/>
            <person name="Ren J.-P."/>
            <person name="Chen E.-F."/>
            <person name="Sun J.-M."/>
        </authorList>
    </citation>
    <scope>NUCLEOTIDE SEQUENCE</scope>
    <source>
        <strain evidence="1">Adult_tree_wgs_1</strain>
        <tissue evidence="1">Leaves</tissue>
    </source>
</reference>